<feature type="compositionally biased region" description="Acidic residues" evidence="1">
    <location>
        <begin position="950"/>
        <end position="961"/>
    </location>
</feature>
<evidence type="ECO:0000256" key="1">
    <source>
        <dbReference type="SAM" id="MobiDB-lite"/>
    </source>
</evidence>
<dbReference type="SUPFAM" id="SSF52540">
    <property type="entry name" value="P-loop containing nucleoside triphosphate hydrolases"/>
    <property type="match status" value="2"/>
</dbReference>
<evidence type="ECO:0000259" key="2">
    <source>
        <dbReference type="Pfam" id="PF03372"/>
    </source>
</evidence>
<proteinExistence type="predicted"/>
<feature type="domain" description="Helitron helicase-like" evidence="4">
    <location>
        <begin position="471"/>
        <end position="623"/>
    </location>
</feature>
<dbReference type="Pfam" id="PF03372">
    <property type="entry name" value="Exo_endo_phos"/>
    <property type="match status" value="1"/>
</dbReference>
<dbReference type="InterPro" id="IPR046700">
    <property type="entry name" value="DUF6570"/>
</dbReference>
<feature type="domain" description="Endonuclease/exonuclease/phosphatase" evidence="2">
    <location>
        <begin position="1623"/>
        <end position="1827"/>
    </location>
</feature>
<dbReference type="Gene3D" id="3.40.50.300">
    <property type="entry name" value="P-loop containing nucleotide triphosphate hydrolases"/>
    <property type="match status" value="1"/>
</dbReference>
<name>A0A2H9T4X5_9ZZZZ</name>
<dbReference type="EC" id="3.6.4.12" evidence="6"/>
<reference evidence="6" key="1">
    <citation type="journal article" date="2017" name="Appl. Environ. Microbiol.">
        <title>Molecular characterization of an Endozoicomonas-like organism causing infection in king scallop Pecten maximus L.</title>
        <authorList>
            <person name="Cano I."/>
            <person name="van Aerle R."/>
            <person name="Ross S."/>
            <person name="Verner-Jeffreys D.W."/>
            <person name="Paley R.K."/>
            <person name="Rimmer G."/>
            <person name="Ryder D."/>
            <person name="Hooper P."/>
            <person name="Stone D."/>
            <person name="Feist S.W."/>
        </authorList>
    </citation>
    <scope>NUCLEOTIDE SEQUENCE</scope>
</reference>
<dbReference type="EMBL" id="NSIT01000220">
    <property type="protein sequence ID" value="PJE78258.1"/>
    <property type="molecule type" value="Genomic_DNA"/>
</dbReference>
<dbReference type="PANTHER" id="PTHR47642:SF5">
    <property type="entry name" value="ATP-DEPENDENT DNA HELICASE"/>
    <property type="match status" value="1"/>
</dbReference>
<comment type="caution">
    <text evidence="6">The sequence shown here is derived from an EMBL/GenBank/DDBJ whole genome shotgun (WGS) entry which is preliminary data.</text>
</comment>
<feature type="domain" description="DNA helicase Pif1-like DEAD-box helicase" evidence="3">
    <location>
        <begin position="1136"/>
        <end position="1332"/>
    </location>
</feature>
<dbReference type="InterPro" id="IPR036691">
    <property type="entry name" value="Endo/exonu/phosph_ase_sf"/>
</dbReference>
<organism evidence="6">
    <name type="scientific">invertebrate metagenome</name>
    <dbReference type="NCBI Taxonomy" id="1711999"/>
    <lineage>
        <taxon>unclassified sequences</taxon>
        <taxon>metagenomes</taxon>
        <taxon>organismal metagenomes</taxon>
    </lineage>
</organism>
<gene>
    <name evidence="6" type="primary">recD2</name>
    <name evidence="6" type="ORF">CI610_02810</name>
</gene>
<evidence type="ECO:0000259" key="4">
    <source>
        <dbReference type="Pfam" id="PF14214"/>
    </source>
</evidence>
<keyword evidence="6" id="KW-0067">ATP-binding</keyword>
<keyword evidence="6" id="KW-0378">Hydrolase</keyword>
<dbReference type="InterPro" id="IPR027417">
    <property type="entry name" value="P-loop_NTPase"/>
</dbReference>
<protein>
    <submittedName>
        <fullName evidence="6">ATP-dependent RecD-like DNA helicase</fullName>
        <ecNumber evidence="6">3.6.4.12</ecNumber>
    </submittedName>
</protein>
<feature type="region of interest" description="Disordered" evidence="1">
    <location>
        <begin position="929"/>
        <end position="966"/>
    </location>
</feature>
<keyword evidence="6" id="KW-0547">Nucleotide-binding</keyword>
<dbReference type="InterPro" id="IPR051055">
    <property type="entry name" value="PIF1_helicase"/>
</dbReference>
<dbReference type="InterPro" id="IPR025476">
    <property type="entry name" value="Helitron_helicase-like"/>
</dbReference>
<dbReference type="Gene3D" id="3.60.10.10">
    <property type="entry name" value="Endonuclease/exonuclease/phosphatase"/>
    <property type="match status" value="1"/>
</dbReference>
<dbReference type="GO" id="GO:0016787">
    <property type="term" value="F:hydrolase activity"/>
    <property type="evidence" value="ECO:0007669"/>
    <property type="project" value="UniProtKB-KW"/>
</dbReference>
<accession>A0A2H9T4X5</accession>
<dbReference type="InterPro" id="IPR010285">
    <property type="entry name" value="DNA_helicase_pif1-like_DEAD"/>
</dbReference>
<dbReference type="GO" id="GO:0003678">
    <property type="term" value="F:DNA helicase activity"/>
    <property type="evidence" value="ECO:0007669"/>
    <property type="project" value="UniProtKB-EC"/>
</dbReference>
<keyword evidence="6" id="KW-0347">Helicase</keyword>
<feature type="domain" description="DUF6570" evidence="5">
    <location>
        <begin position="155"/>
        <end position="282"/>
    </location>
</feature>
<dbReference type="PANTHER" id="PTHR47642">
    <property type="entry name" value="ATP-DEPENDENT DNA HELICASE"/>
    <property type="match status" value="1"/>
</dbReference>
<evidence type="ECO:0000259" key="3">
    <source>
        <dbReference type="Pfam" id="PF05970"/>
    </source>
</evidence>
<evidence type="ECO:0000259" key="5">
    <source>
        <dbReference type="Pfam" id="PF20209"/>
    </source>
</evidence>
<dbReference type="GO" id="GO:0006281">
    <property type="term" value="P:DNA repair"/>
    <property type="evidence" value="ECO:0007669"/>
    <property type="project" value="InterPro"/>
</dbReference>
<dbReference type="GO" id="GO:0000723">
    <property type="term" value="P:telomere maintenance"/>
    <property type="evidence" value="ECO:0007669"/>
    <property type="project" value="InterPro"/>
</dbReference>
<dbReference type="Pfam" id="PF20209">
    <property type="entry name" value="DUF6570"/>
    <property type="match status" value="1"/>
</dbReference>
<evidence type="ECO:0000313" key="6">
    <source>
        <dbReference type="EMBL" id="PJE78258.1"/>
    </source>
</evidence>
<dbReference type="Pfam" id="PF14214">
    <property type="entry name" value="Helitron_like_N"/>
    <property type="match status" value="1"/>
</dbReference>
<sequence length="1836" mass="212766">MKKKARLDPLFLQAEAKADVSRKRQLRLNKNFLENERLKQVERRKQNTIEHNTLDRIRKADNRKHDSFSGNERHQYKKRRFGNDIAECITVFQRKIQRGPEYVCTCCQQTWFSESVKESCPIPVFPQYTDFYTGFKSVDGKEWICHTCYASLKKCKVPKLSVKNGMKWPEKPPELDLHPLEERLVALRIPFMQIRELPRGGQYSVKGNVVNVPIDIQPTINALPRQMDEHFTVAVKLKKRLTYKSCVLSENVRPNMVLSALHWLMNNSDLYKNSCIKIDDDWVQKTAESAEEIVQEFTKAQDNESNVLKNQSSSIPTDQFKIRHFKENNSDNKSYDDSSNACEKDDNFIEMNEDECVQGNSDTLIDEANLDTNKELVFAPGEGQRPIGLYHDENAEVLSFPSIYCAQKRLENNERQTPVSYSDLAKWELRSVDRRAAASVPNIFFKLNKIQRKQVADKVNLAIRRKKSDGNKITASDAQNPEIADKIVSLNEGYYIFRTLRNSPAYLSSRKKDVFAMIRQIGLPTWFMSLSSADTRWNELLKTLAVLSGTPCSDQQIRNMTWSEKVKLVQKDPVTCSRYFDHRVQVFMNTVLKSEHAPIGSVTDTFQRIEFQNRGSPHVHMMIWTENAPKYNIDSEEDIIRYVDKYVTCSLDVDDDMQEFIKMQVHKHSKTCKKGGRSVCRFGFPLPPLPNTMLLEPLETDVDEYRQKYSEIHARMNEFKDGCDMSYEEFLTEVVQIEEAEYIKCIRSSLKGPKIFLKREPKEMRVNYYNTTVLQAWKANLDLQFVLDPYACAMYIVSYISKSQRGMSTMLEQASKEAAEGNMDLKRQVRHIGNKFLNFVEISAQEASYLVLQMPLTRASREVVFINTSLPKDRVFLLKSQEQLKDLPKNSTDIESDNIIKRYARRPKKLENYCLADYVSELDVKYKKPKQSLENDHNDDDDTGHHSDEDDHSESESDTEFNNENTIMKLRGGITIRKRKNPRIIRYVRYSKTTNAENHYREKLLLFVPWRNEEQDLLSGHESYEEHFNSRQQQILPIIDKYEHHVEELDMARHQAEEDIVSEFDTVAPNTEQVQAEDAEQSVDRSEEFIHYVPPEPSHRTVDIGQDLNLPESTVSVETRSVLLPDNEYMTLLRSLNKKQREFFNHVVKWISTKNEPIYAFLSGGAGVGKSVVIRALFQALQRQLNSKEGHDPDSIKILLTAFTGKAAYNINGVTIASAFHKKMFQTQQHMHSDELNTFRTTYKDLSVIIVDEISMVGNKLFAFMHERLTELTGTKRDFGGISIIAVGDLFQLSPVADSWIFNDLKIGLARNLWKEHFQLFELEEIMRQKDDLQFAQMLNRLRLNELLPEDRDLIKSHTITPASPTYPKNALHLFTENKRVDYFNSELIQDLVTTKVNVPAHTDVIAPSNISKQSKLHLIKEMNKQENHSKTGNLPSLLKLAEEMLYDVTVNVDVKDGLTNGASGIVKHIEFKEMNHERPGIIWILFTDENIGSKRRTKYKDLYHRGINRLWTPMFETKRTFLNNRKTYERTQFPLAPSAAKTVHKAQGTTVDELVVDLRSNYKAPHIHYVALSRVRTFSNLYILDFNDKALTVDKNVHVEMDRLRKIPMHLCYIPLYNIDNAHVKLLFNNARSLHKHIDDVRREPNIQSADIIGICESRLVDTDRQECYDLPGFTAHRLDEDHNGTTRPNHGLVVYVKHGITVDRVHPHRYDGIESMTIHAKVKETEIQVVYLYKTPKLGMQSFLKALTDHIKPCIDRNRSLFILGDFNINLLDISDAFLRFMRSEFSCKQVITEPTTCYGTLLDHIYTTETGVQTGVIPTYWSDHSLTFCMKQF</sequence>
<dbReference type="InterPro" id="IPR005135">
    <property type="entry name" value="Endo/exonuclease/phosphatase"/>
</dbReference>
<dbReference type="Pfam" id="PF05970">
    <property type="entry name" value="PIF1"/>
    <property type="match status" value="1"/>
</dbReference>
<dbReference type="SUPFAM" id="SSF56219">
    <property type="entry name" value="DNase I-like"/>
    <property type="match status" value="1"/>
</dbReference>